<dbReference type="Gene3D" id="3.40.50.620">
    <property type="entry name" value="HUPs"/>
    <property type="match status" value="1"/>
</dbReference>
<protein>
    <recommendedName>
        <fullName evidence="8">Tryptophan--tRNA ligase</fullName>
        <ecNumber evidence="8">6.1.1.2</ecNumber>
    </recommendedName>
    <alternativeName>
        <fullName evidence="8">Tryptophanyl-tRNA synthetase</fullName>
        <shortName evidence="8">TrpRS</shortName>
    </alternativeName>
</protein>
<gene>
    <name evidence="8" type="primary">trpS</name>
    <name evidence="10" type="ORF">A3B25_00090</name>
</gene>
<keyword evidence="2 8" id="KW-0436">Ligase</keyword>
<dbReference type="GO" id="GO:0004830">
    <property type="term" value="F:tryptophan-tRNA ligase activity"/>
    <property type="evidence" value="ECO:0007669"/>
    <property type="project" value="UniProtKB-UniRule"/>
</dbReference>
<dbReference type="PRINTS" id="PR01039">
    <property type="entry name" value="TRNASYNTHTRP"/>
</dbReference>
<feature type="binding site" evidence="8">
    <location>
        <position position="136"/>
    </location>
    <ligand>
        <name>L-tryptophan</name>
        <dbReference type="ChEBI" id="CHEBI:57912"/>
    </ligand>
</feature>
<evidence type="ECO:0000256" key="5">
    <source>
        <dbReference type="ARBA" id="ARBA00022917"/>
    </source>
</evidence>
<dbReference type="NCBIfam" id="TIGR00233">
    <property type="entry name" value="trpS"/>
    <property type="match status" value="1"/>
</dbReference>
<dbReference type="AlphaFoldDB" id="A0A1G2GTT8"/>
<dbReference type="PROSITE" id="PS00178">
    <property type="entry name" value="AA_TRNA_LIGASE_I"/>
    <property type="match status" value="1"/>
</dbReference>
<comment type="function">
    <text evidence="8">Catalyzes the attachment of tryptophan to tRNA(Trp).</text>
</comment>
<dbReference type="InterPro" id="IPR002306">
    <property type="entry name" value="Trp-tRNA-ligase"/>
</dbReference>
<dbReference type="STRING" id="1802126.A3B25_00090"/>
<evidence type="ECO:0000256" key="8">
    <source>
        <dbReference type="HAMAP-Rule" id="MF_00140"/>
    </source>
</evidence>
<dbReference type="GO" id="GO:0005829">
    <property type="term" value="C:cytosol"/>
    <property type="evidence" value="ECO:0007669"/>
    <property type="project" value="TreeGrafter"/>
</dbReference>
<dbReference type="HAMAP" id="MF_00140_B">
    <property type="entry name" value="Trp_tRNA_synth_B"/>
    <property type="match status" value="1"/>
</dbReference>
<sequence>MKPILVSGIQPSGKLHIGNYLGALKNFVDLQNTGRYQCYFTIVDLHSIAEDFDPKEKYKQILDLAADFLAAGLDPKKSTIFLQSHVPAHVELAWILNTITPMGELRRMTQYKEKTTAGGESENVGLFDYPVLMAADILLYDAKYVPVGEDQLQHLELTRTLARKFNSKFGNTFVEPKALLTETPRVMSLGNPEKKMSKSQPETCIFLDDTPEQIRNKVKRAVTDSGSEVRYDPAIKPGISNLLSIYSALSGDPIKKIEAEFAGKNYGYFKAMLAEVVISHFAEFRKKKRSLMAKPNKLRTILIAGSKKAEGGANKKIREVKKKIGLEESR</sequence>
<evidence type="ECO:0000256" key="6">
    <source>
        <dbReference type="ARBA" id="ARBA00023146"/>
    </source>
</evidence>
<dbReference type="GO" id="GO:0005524">
    <property type="term" value="F:ATP binding"/>
    <property type="evidence" value="ECO:0007669"/>
    <property type="project" value="UniProtKB-UniRule"/>
</dbReference>
<dbReference type="InterPro" id="IPR050203">
    <property type="entry name" value="Trp-tRNA_synthetase"/>
</dbReference>
<evidence type="ECO:0000256" key="1">
    <source>
        <dbReference type="ARBA" id="ARBA00005594"/>
    </source>
</evidence>
<feature type="binding site" evidence="8">
    <location>
        <begin position="10"/>
        <end position="12"/>
    </location>
    <ligand>
        <name>ATP</name>
        <dbReference type="ChEBI" id="CHEBI:30616"/>
    </ligand>
</feature>
<dbReference type="FunFam" id="1.10.240.10:FF:000002">
    <property type="entry name" value="Tryptophan--tRNA ligase"/>
    <property type="match status" value="1"/>
</dbReference>
<keyword evidence="8" id="KW-0963">Cytoplasm</keyword>
<keyword evidence="5 8" id="KW-0648">Protein biosynthesis</keyword>
<evidence type="ECO:0000313" key="11">
    <source>
        <dbReference type="Proteomes" id="UP000179106"/>
    </source>
</evidence>
<dbReference type="SUPFAM" id="SSF52374">
    <property type="entry name" value="Nucleotidylyl transferase"/>
    <property type="match status" value="1"/>
</dbReference>
<dbReference type="EMBL" id="MHNW01000021">
    <property type="protein sequence ID" value="OGZ53371.1"/>
    <property type="molecule type" value="Genomic_DNA"/>
</dbReference>
<keyword evidence="4 8" id="KW-0067">ATP-binding</keyword>
<evidence type="ECO:0000256" key="2">
    <source>
        <dbReference type="ARBA" id="ARBA00022598"/>
    </source>
</evidence>
<comment type="catalytic activity">
    <reaction evidence="7 8">
        <text>tRNA(Trp) + L-tryptophan + ATP = L-tryptophyl-tRNA(Trp) + AMP + diphosphate + H(+)</text>
        <dbReference type="Rhea" id="RHEA:24080"/>
        <dbReference type="Rhea" id="RHEA-COMP:9671"/>
        <dbReference type="Rhea" id="RHEA-COMP:9705"/>
        <dbReference type="ChEBI" id="CHEBI:15378"/>
        <dbReference type="ChEBI" id="CHEBI:30616"/>
        <dbReference type="ChEBI" id="CHEBI:33019"/>
        <dbReference type="ChEBI" id="CHEBI:57912"/>
        <dbReference type="ChEBI" id="CHEBI:78442"/>
        <dbReference type="ChEBI" id="CHEBI:78535"/>
        <dbReference type="ChEBI" id="CHEBI:456215"/>
        <dbReference type="EC" id="6.1.1.2"/>
    </reaction>
</comment>
<evidence type="ECO:0000313" key="10">
    <source>
        <dbReference type="EMBL" id="OGZ53371.1"/>
    </source>
</evidence>
<comment type="similarity">
    <text evidence="1 8 9">Belongs to the class-I aminoacyl-tRNA synthetase family.</text>
</comment>
<dbReference type="PANTHER" id="PTHR43766:SF1">
    <property type="entry name" value="TRYPTOPHAN--TRNA LIGASE, MITOCHONDRIAL"/>
    <property type="match status" value="1"/>
</dbReference>
<evidence type="ECO:0000256" key="4">
    <source>
        <dbReference type="ARBA" id="ARBA00022840"/>
    </source>
</evidence>
<feature type="short sequence motif" description="'HIGH' region" evidence="8">
    <location>
        <begin position="11"/>
        <end position="19"/>
    </location>
</feature>
<dbReference type="InterPro" id="IPR014729">
    <property type="entry name" value="Rossmann-like_a/b/a_fold"/>
</dbReference>
<evidence type="ECO:0000256" key="9">
    <source>
        <dbReference type="RuleBase" id="RU363036"/>
    </source>
</evidence>
<keyword evidence="6 8" id="KW-0030">Aminoacyl-tRNA synthetase</keyword>
<feature type="short sequence motif" description="'KMSKS' region" evidence="8">
    <location>
        <begin position="195"/>
        <end position="199"/>
    </location>
</feature>
<dbReference type="CDD" id="cd00806">
    <property type="entry name" value="TrpRS_core"/>
    <property type="match status" value="1"/>
</dbReference>
<dbReference type="Pfam" id="PF00579">
    <property type="entry name" value="tRNA-synt_1b"/>
    <property type="match status" value="1"/>
</dbReference>
<dbReference type="GO" id="GO:0006436">
    <property type="term" value="P:tryptophanyl-tRNA aminoacylation"/>
    <property type="evidence" value="ECO:0007669"/>
    <property type="project" value="UniProtKB-UniRule"/>
</dbReference>
<feature type="binding site" evidence="8">
    <location>
        <begin position="148"/>
        <end position="150"/>
    </location>
    <ligand>
        <name>ATP</name>
        <dbReference type="ChEBI" id="CHEBI:30616"/>
    </ligand>
</feature>
<feature type="binding site" evidence="8">
    <location>
        <position position="186"/>
    </location>
    <ligand>
        <name>ATP</name>
        <dbReference type="ChEBI" id="CHEBI:30616"/>
    </ligand>
</feature>
<dbReference type="Gene3D" id="1.10.240.10">
    <property type="entry name" value="Tyrosyl-Transfer RNA Synthetase"/>
    <property type="match status" value="1"/>
</dbReference>
<name>A0A1G2GTT8_9BACT</name>
<dbReference type="Proteomes" id="UP000179106">
    <property type="component" value="Unassembled WGS sequence"/>
</dbReference>
<comment type="subunit">
    <text evidence="8">Homodimer.</text>
</comment>
<evidence type="ECO:0000256" key="7">
    <source>
        <dbReference type="ARBA" id="ARBA00049929"/>
    </source>
</evidence>
<dbReference type="PANTHER" id="PTHR43766">
    <property type="entry name" value="TRYPTOPHAN--TRNA LIGASE, MITOCHONDRIAL"/>
    <property type="match status" value="1"/>
</dbReference>
<evidence type="ECO:0000256" key="3">
    <source>
        <dbReference type="ARBA" id="ARBA00022741"/>
    </source>
</evidence>
<comment type="subcellular location">
    <subcellularLocation>
        <location evidence="8">Cytoplasm</location>
    </subcellularLocation>
</comment>
<feature type="binding site" evidence="8">
    <location>
        <begin position="195"/>
        <end position="199"/>
    </location>
    <ligand>
        <name>ATP</name>
        <dbReference type="ChEBI" id="CHEBI:30616"/>
    </ligand>
</feature>
<dbReference type="InterPro" id="IPR001412">
    <property type="entry name" value="aa-tRNA-synth_I_CS"/>
</dbReference>
<accession>A0A1G2GTT8</accession>
<feature type="binding site" evidence="8">
    <location>
        <begin position="18"/>
        <end position="19"/>
    </location>
    <ligand>
        <name>ATP</name>
        <dbReference type="ChEBI" id="CHEBI:30616"/>
    </ligand>
</feature>
<dbReference type="InterPro" id="IPR024109">
    <property type="entry name" value="Trp-tRNA-ligase_bac-type"/>
</dbReference>
<comment type="caution">
    <text evidence="10">The sequence shown here is derived from an EMBL/GenBank/DDBJ whole genome shotgun (WGS) entry which is preliminary data.</text>
</comment>
<keyword evidence="3 8" id="KW-0547">Nucleotide-binding</keyword>
<dbReference type="InterPro" id="IPR002305">
    <property type="entry name" value="aa-tRNA-synth_Ic"/>
</dbReference>
<reference evidence="10 11" key="1">
    <citation type="journal article" date="2016" name="Nat. Commun.">
        <title>Thousands of microbial genomes shed light on interconnected biogeochemical processes in an aquifer system.</title>
        <authorList>
            <person name="Anantharaman K."/>
            <person name="Brown C.T."/>
            <person name="Hug L.A."/>
            <person name="Sharon I."/>
            <person name="Castelle C.J."/>
            <person name="Probst A.J."/>
            <person name="Thomas B.C."/>
            <person name="Singh A."/>
            <person name="Wilkins M.J."/>
            <person name="Karaoz U."/>
            <person name="Brodie E.L."/>
            <person name="Williams K.H."/>
            <person name="Hubbard S.S."/>
            <person name="Banfield J.F."/>
        </authorList>
    </citation>
    <scope>NUCLEOTIDE SEQUENCE [LARGE SCALE GENOMIC DNA]</scope>
</reference>
<organism evidence="10 11">
    <name type="scientific">Candidatus Ryanbacteria bacterium RIFCSPLOWO2_01_FULL_48_26</name>
    <dbReference type="NCBI Taxonomy" id="1802126"/>
    <lineage>
        <taxon>Bacteria</taxon>
        <taxon>Candidatus Ryaniibacteriota</taxon>
    </lineage>
</organism>
<dbReference type="EC" id="6.1.1.2" evidence="8"/>
<proteinExistence type="inferred from homology"/>